<evidence type="ECO:0000259" key="2">
    <source>
        <dbReference type="Pfam" id="PF08486"/>
    </source>
</evidence>
<feature type="domain" description="Sporulation stage II protein D amidase enhancer LytB N-terminal" evidence="2">
    <location>
        <begin position="226"/>
        <end position="307"/>
    </location>
</feature>
<dbReference type="NCBIfam" id="TIGR02669">
    <property type="entry name" value="SpoIID_LytB"/>
    <property type="match status" value="1"/>
</dbReference>
<feature type="chain" id="PRO_5038405158" evidence="1">
    <location>
        <begin position="28"/>
        <end position="663"/>
    </location>
</feature>
<gene>
    <name evidence="3" type="ORF">D5H78_11925</name>
</gene>
<dbReference type="InterPro" id="IPR006311">
    <property type="entry name" value="TAT_signal"/>
</dbReference>
<dbReference type="InterPro" id="IPR013486">
    <property type="entry name" value="SpoIID/LytB"/>
</dbReference>
<protein>
    <submittedName>
        <fullName evidence="3">SpoIID/LytB domain-containing protein</fullName>
    </submittedName>
</protein>
<name>A0A3A3ZIM0_9ACTN</name>
<evidence type="ECO:0000313" key="3">
    <source>
        <dbReference type="EMBL" id="RJK95366.1"/>
    </source>
</evidence>
<comment type="caution">
    <text evidence="3">The sequence shown here is derived from an EMBL/GenBank/DDBJ whole genome shotgun (WGS) entry which is preliminary data.</text>
</comment>
<dbReference type="OrthoDB" id="9773852at2"/>
<dbReference type="PROSITE" id="PS51318">
    <property type="entry name" value="TAT"/>
    <property type="match status" value="1"/>
</dbReference>
<keyword evidence="1" id="KW-0732">Signal</keyword>
<dbReference type="GO" id="GO:0030435">
    <property type="term" value="P:sporulation resulting in formation of a cellular spore"/>
    <property type="evidence" value="ECO:0007669"/>
    <property type="project" value="InterPro"/>
</dbReference>
<dbReference type="Proteomes" id="UP000265614">
    <property type="component" value="Unassembled WGS sequence"/>
</dbReference>
<dbReference type="RefSeq" id="WP_119950719.1">
    <property type="nucleotide sequence ID" value="NZ_QZEZ01000005.1"/>
</dbReference>
<dbReference type="EMBL" id="QZEZ01000005">
    <property type="protein sequence ID" value="RJK95366.1"/>
    <property type="molecule type" value="Genomic_DNA"/>
</dbReference>
<evidence type="ECO:0000256" key="1">
    <source>
        <dbReference type="SAM" id="SignalP"/>
    </source>
</evidence>
<proteinExistence type="predicted"/>
<reference evidence="3 4" key="1">
    <citation type="submission" date="2018-09" db="EMBL/GenBank/DDBJ databases">
        <title>YIM 75000 draft genome.</title>
        <authorList>
            <person name="Tang S."/>
            <person name="Feng Y."/>
        </authorList>
    </citation>
    <scope>NUCLEOTIDE SEQUENCE [LARGE SCALE GENOMIC DNA]</scope>
    <source>
        <strain evidence="3 4">YIM 75000</strain>
    </source>
</reference>
<dbReference type="SUPFAM" id="SSF69318">
    <property type="entry name" value="Integrin alpha N-terminal domain"/>
    <property type="match status" value="1"/>
</dbReference>
<accession>A0A3A3ZIM0</accession>
<dbReference type="AlphaFoldDB" id="A0A3A3ZIM0"/>
<dbReference type="InterPro" id="IPR013693">
    <property type="entry name" value="SpoIID/LytB_N"/>
</dbReference>
<keyword evidence="4" id="KW-1185">Reference proteome</keyword>
<dbReference type="InterPro" id="IPR028994">
    <property type="entry name" value="Integrin_alpha_N"/>
</dbReference>
<sequence length="663" mass="69266">MTRAPRRGPVLGAALLGLLAAALQAPAGGPAAAAGCTPPGGRTVPEAAAPAGAEVTVLGHGWGHGLGMSQYGAQGAARLGCDHVRILQTYYTGTRVVRRDGDGSPVLLSLLRGAARTTVAAETGTVAWQVRGTSAAATQPAGSTWTVVRSGGSVLVRDAGGTTRLTAADGRELRAVGTLVRLRAYGSGSAPVTDLRLRDDYTTFTRAAGIGTDVVQVFQDDSRTTGVQKYLRGLREVPVSWPQEALRAQAVAARTYLLRAHDAAAGGYRLSATTASQVYAGAAHEDEDARWGGGWRTAVDATAGEVVVDGAGRLIDALYSSSAGGWTSDRQYVWGSYGTPYLVPVDDSAWDLASDNPYRSWSRTFTRAEVARALGFDAVLSLALAPQGDPARRDGVRVTAVDDGRAVTRSVTGDRLRTALGLRSPGVEFAAPPPPPPPPSSGVTAPVVGDWDGDGRDDVGWYRSGTWSLRAGDGSVRRFPFGRATDVPVVGDWDGDGRDGVGVFRAGQWFLRDALSRGPHDVALSFGRAGDQPVTGSWTGRRGDGVGVVRQGRWSLRQTLSTGPAGVEAAWGRPADRAVPGDWDGDGRATPGLRRSTWFFLSARSDAPRAVASVAYGRSAARAVAGDWDGDGRDTPGVVSGTTWQLRDDLRGGTATRTVRFDG</sequence>
<feature type="signal peptide" evidence="1">
    <location>
        <begin position="1"/>
        <end position="27"/>
    </location>
</feature>
<organism evidence="3 4">
    <name type="scientific">Vallicoccus soli</name>
    <dbReference type="NCBI Taxonomy" id="2339232"/>
    <lineage>
        <taxon>Bacteria</taxon>
        <taxon>Bacillati</taxon>
        <taxon>Actinomycetota</taxon>
        <taxon>Actinomycetes</taxon>
        <taxon>Motilibacterales</taxon>
        <taxon>Vallicoccaceae</taxon>
        <taxon>Vallicoccus</taxon>
    </lineage>
</organism>
<evidence type="ECO:0000313" key="4">
    <source>
        <dbReference type="Proteomes" id="UP000265614"/>
    </source>
</evidence>
<dbReference type="Pfam" id="PF08486">
    <property type="entry name" value="SpoIID"/>
    <property type="match status" value="1"/>
</dbReference>